<dbReference type="EMBL" id="CP036402">
    <property type="protein sequence ID" value="QBI20762.1"/>
    <property type="molecule type" value="Genomic_DNA"/>
</dbReference>
<dbReference type="KEGG" id="erz:ER308_15120"/>
<dbReference type="OrthoDB" id="4463966at2"/>
<proteinExistence type="predicted"/>
<keyword evidence="2" id="KW-1185">Reference proteome</keyword>
<accession>A0A411YI66</accession>
<dbReference type="AlphaFoldDB" id="A0A411YI66"/>
<protein>
    <submittedName>
        <fullName evidence="1">Uncharacterized protein</fullName>
    </submittedName>
</protein>
<dbReference type="Proteomes" id="UP000291469">
    <property type="component" value="Chromosome"/>
</dbReference>
<gene>
    <name evidence="1" type="ORF">ER308_15120</name>
</gene>
<name>A0A411YI66_9ACTN</name>
<dbReference type="RefSeq" id="WP_131155755.1">
    <property type="nucleotide sequence ID" value="NZ_CP036402.1"/>
</dbReference>
<organism evidence="1 2">
    <name type="scientific">Egibacter rhizosphaerae</name>
    <dbReference type="NCBI Taxonomy" id="1670831"/>
    <lineage>
        <taxon>Bacteria</taxon>
        <taxon>Bacillati</taxon>
        <taxon>Actinomycetota</taxon>
        <taxon>Nitriliruptoria</taxon>
        <taxon>Egibacterales</taxon>
        <taxon>Egibacteraceae</taxon>
        <taxon>Egibacter</taxon>
    </lineage>
</organism>
<evidence type="ECO:0000313" key="1">
    <source>
        <dbReference type="EMBL" id="QBI20762.1"/>
    </source>
</evidence>
<evidence type="ECO:0000313" key="2">
    <source>
        <dbReference type="Proteomes" id="UP000291469"/>
    </source>
</evidence>
<reference evidence="1 2" key="1">
    <citation type="submission" date="2019-01" db="EMBL/GenBank/DDBJ databases">
        <title>Egibacter rhizosphaerae EGI 80759T.</title>
        <authorList>
            <person name="Chen D.-D."/>
            <person name="Tian Y."/>
            <person name="Jiao J.-Y."/>
            <person name="Zhang X.-T."/>
            <person name="Zhang Y.-G."/>
            <person name="Zhang Y."/>
            <person name="Xiao M."/>
            <person name="Shu W.-S."/>
            <person name="Li W.-J."/>
        </authorList>
    </citation>
    <scope>NUCLEOTIDE SEQUENCE [LARGE SCALE GENOMIC DNA]</scope>
    <source>
        <strain evidence="1 2">EGI 80759</strain>
    </source>
</reference>
<sequence>MISDQQVEAQRVADRWLVDADSLERLAAAPRASGRPWSPQVAWACLRWLDGEQRAVAALAAVDRSRLRRRLQAPVRLEALAPRLVRRARPLRLHGHPSVLRDVEHAGCATGLSAAAALKVGLAVREGEQADVYVPEGTVDGLVAALALRPVEASGGANVTLRRVPDAAWQLEGRTVAPVAAAALDLAEHADTRSHAAARELAARVESRDA</sequence>